<name>A0ABX5KLI1_9BURK</name>
<dbReference type="PANTHER" id="PTHR34606:SF15">
    <property type="entry name" value="BON DOMAIN-CONTAINING PROTEIN"/>
    <property type="match status" value="1"/>
</dbReference>
<keyword evidence="4" id="KW-1185">Reference proteome</keyword>
<comment type="caution">
    <text evidence="3">The sequence shown here is derived from an EMBL/GenBank/DDBJ whole genome shotgun (WGS) entry which is preliminary data.</text>
</comment>
<dbReference type="Proteomes" id="UP000245712">
    <property type="component" value="Unassembled WGS sequence"/>
</dbReference>
<reference evidence="3 4" key="1">
    <citation type="submission" date="2018-05" db="EMBL/GenBank/DDBJ databases">
        <title>Genomic Encyclopedia of Type Strains, Phase IV (KMG-V): Genome sequencing to study the core and pangenomes of soil and plant-associated prokaryotes.</title>
        <authorList>
            <person name="Whitman W."/>
        </authorList>
    </citation>
    <scope>NUCLEOTIDE SEQUENCE [LARGE SCALE GENOMIC DNA]</scope>
    <source>
        <strain evidence="3 4">SCZa-39</strain>
    </source>
</reference>
<accession>A0ABX5KLI1</accession>
<evidence type="ECO:0000259" key="2">
    <source>
        <dbReference type="PROSITE" id="PS50914"/>
    </source>
</evidence>
<dbReference type="Gene3D" id="3.30.1340.30">
    <property type="match status" value="1"/>
</dbReference>
<dbReference type="EMBL" id="QEOB01000011">
    <property type="protein sequence ID" value="PVX81298.1"/>
    <property type="molecule type" value="Genomic_DNA"/>
</dbReference>
<sequence length="110" mass="11477">MRHTLLKQAMRAVLIVAIATCAAYGGTPAGIPASRPDNELVRDVRHAFARTQGLNASSIHVQARNGVVTLTGWVPQRSQISRAADVAGSVNGVRSVSNGLVLRAGHGSGR</sequence>
<feature type="chain" id="PRO_5046837264" evidence="1">
    <location>
        <begin position="23"/>
        <end position="110"/>
    </location>
</feature>
<organism evidence="3 4">
    <name type="scientific">Paraburkholderia unamae</name>
    <dbReference type="NCBI Taxonomy" id="219649"/>
    <lineage>
        <taxon>Bacteria</taxon>
        <taxon>Pseudomonadati</taxon>
        <taxon>Pseudomonadota</taxon>
        <taxon>Betaproteobacteria</taxon>
        <taxon>Burkholderiales</taxon>
        <taxon>Burkholderiaceae</taxon>
        <taxon>Paraburkholderia</taxon>
    </lineage>
</organism>
<dbReference type="PANTHER" id="PTHR34606">
    <property type="entry name" value="BON DOMAIN-CONTAINING PROTEIN"/>
    <property type="match status" value="1"/>
</dbReference>
<evidence type="ECO:0000313" key="3">
    <source>
        <dbReference type="EMBL" id="PVX81298.1"/>
    </source>
</evidence>
<dbReference type="PROSITE" id="PS50914">
    <property type="entry name" value="BON"/>
    <property type="match status" value="1"/>
</dbReference>
<feature type="domain" description="BON" evidence="2">
    <location>
        <begin position="36"/>
        <end position="104"/>
    </location>
</feature>
<evidence type="ECO:0000256" key="1">
    <source>
        <dbReference type="SAM" id="SignalP"/>
    </source>
</evidence>
<gene>
    <name evidence="3" type="ORF">C7402_111200</name>
</gene>
<feature type="signal peptide" evidence="1">
    <location>
        <begin position="1"/>
        <end position="22"/>
    </location>
</feature>
<dbReference type="InterPro" id="IPR007055">
    <property type="entry name" value="BON_dom"/>
</dbReference>
<dbReference type="Pfam" id="PF04972">
    <property type="entry name" value="BON"/>
    <property type="match status" value="1"/>
</dbReference>
<dbReference type="InterPro" id="IPR051686">
    <property type="entry name" value="Lipoprotein_DolP"/>
</dbReference>
<dbReference type="RefSeq" id="WP_244314912.1">
    <property type="nucleotide sequence ID" value="NZ_QEOB01000011.1"/>
</dbReference>
<proteinExistence type="predicted"/>
<evidence type="ECO:0000313" key="4">
    <source>
        <dbReference type="Proteomes" id="UP000245712"/>
    </source>
</evidence>
<protein>
    <submittedName>
        <fullName evidence="3">BON domain-containing protein</fullName>
    </submittedName>
</protein>
<keyword evidence="1" id="KW-0732">Signal</keyword>